<gene>
    <name evidence="2" type="ORF">ACFOM8_22205</name>
</gene>
<dbReference type="Proteomes" id="UP001595539">
    <property type="component" value="Unassembled WGS sequence"/>
</dbReference>
<evidence type="ECO:0000313" key="2">
    <source>
        <dbReference type="EMBL" id="MFC3632120.1"/>
    </source>
</evidence>
<dbReference type="RefSeq" id="WP_377764566.1">
    <property type="nucleotide sequence ID" value="NZ_JBHRXY010000075.1"/>
</dbReference>
<keyword evidence="1" id="KW-0175">Coiled coil</keyword>
<keyword evidence="3" id="KW-1185">Reference proteome</keyword>
<feature type="non-terminal residue" evidence="2">
    <location>
        <position position="1"/>
    </location>
</feature>
<comment type="caution">
    <text evidence="2">The sequence shown here is derived from an EMBL/GenBank/DDBJ whole genome shotgun (WGS) entry which is preliminary data.</text>
</comment>
<protein>
    <submittedName>
        <fullName evidence="2">Uncharacterized protein</fullName>
    </submittedName>
</protein>
<proteinExistence type="predicted"/>
<evidence type="ECO:0000256" key="1">
    <source>
        <dbReference type="SAM" id="Coils"/>
    </source>
</evidence>
<evidence type="ECO:0000313" key="3">
    <source>
        <dbReference type="Proteomes" id="UP001595539"/>
    </source>
</evidence>
<feature type="coiled-coil region" evidence="1">
    <location>
        <begin position="43"/>
        <end position="82"/>
    </location>
</feature>
<accession>A0ABV7UAU3</accession>
<dbReference type="EMBL" id="JBHRXY010000075">
    <property type="protein sequence ID" value="MFC3632120.1"/>
    <property type="molecule type" value="Genomic_DNA"/>
</dbReference>
<organism evidence="2 3">
    <name type="scientific">Paracoccus angustae</name>
    <dbReference type="NCBI Taxonomy" id="1671480"/>
    <lineage>
        <taxon>Bacteria</taxon>
        <taxon>Pseudomonadati</taxon>
        <taxon>Pseudomonadota</taxon>
        <taxon>Alphaproteobacteria</taxon>
        <taxon>Rhodobacterales</taxon>
        <taxon>Paracoccaceae</taxon>
        <taxon>Paracoccus</taxon>
    </lineage>
</organism>
<sequence>VDLVPINLHGLSILRSDWGGNRAVTLKSQGMTISQWANLFRSSAKAEAKLRKAIKAQETAEEKQDQNAIEVAARQIKAAEQEVRRADGYVAKILEEKLNIKEEDADQLLE</sequence>
<reference evidence="3" key="1">
    <citation type="journal article" date="2019" name="Int. J. Syst. Evol. Microbiol.">
        <title>The Global Catalogue of Microorganisms (GCM) 10K type strain sequencing project: providing services to taxonomists for standard genome sequencing and annotation.</title>
        <authorList>
            <consortium name="The Broad Institute Genomics Platform"/>
            <consortium name="The Broad Institute Genome Sequencing Center for Infectious Disease"/>
            <person name="Wu L."/>
            <person name="Ma J."/>
        </authorList>
    </citation>
    <scope>NUCLEOTIDE SEQUENCE [LARGE SCALE GENOMIC DNA]</scope>
    <source>
        <strain evidence="3">KCTC 42473</strain>
    </source>
</reference>
<name>A0ABV7UAU3_9RHOB</name>